<dbReference type="PANTHER" id="PTHR22762:SF133">
    <property type="entry name" value="P-TYPE DOMAIN-CONTAINING PROTEIN"/>
    <property type="match status" value="1"/>
</dbReference>
<feature type="non-terminal residue" evidence="1">
    <location>
        <position position="1"/>
    </location>
</feature>
<dbReference type="AlphaFoldDB" id="A0AAN5DH07"/>
<protein>
    <submittedName>
        <fullName evidence="1">Uncharacterized protein</fullName>
    </submittedName>
</protein>
<dbReference type="GO" id="GO:0005975">
    <property type="term" value="P:carbohydrate metabolic process"/>
    <property type="evidence" value="ECO:0007669"/>
    <property type="project" value="InterPro"/>
</dbReference>
<dbReference type="InterPro" id="IPR011013">
    <property type="entry name" value="Gal_mutarotase_sf_dom"/>
</dbReference>
<sequence length="85" mass="9642">ENVHPNLKHNFFGYTMWGMFSRDEGPDARTISTKNLYGVHPFYLLVEEDDAAHGVLFLNSNAQDVTNFSISHDLTPNLTDVTIFP</sequence>
<dbReference type="PANTHER" id="PTHR22762">
    <property type="entry name" value="ALPHA-GLUCOSIDASE"/>
    <property type="match status" value="1"/>
</dbReference>
<dbReference type="Gene3D" id="2.60.40.1760">
    <property type="entry name" value="glycosyl hydrolase (family 31)"/>
    <property type="match status" value="1"/>
</dbReference>
<keyword evidence="2" id="KW-1185">Reference proteome</keyword>
<accession>A0AAN5DH07</accession>
<dbReference type="GO" id="GO:0030246">
    <property type="term" value="F:carbohydrate binding"/>
    <property type="evidence" value="ECO:0007669"/>
    <property type="project" value="InterPro"/>
</dbReference>
<evidence type="ECO:0000313" key="1">
    <source>
        <dbReference type="EMBL" id="GMR63128.1"/>
    </source>
</evidence>
<evidence type="ECO:0000313" key="2">
    <source>
        <dbReference type="Proteomes" id="UP001328107"/>
    </source>
</evidence>
<reference evidence="2" key="1">
    <citation type="submission" date="2022-10" db="EMBL/GenBank/DDBJ databases">
        <title>Genome assembly of Pristionchus species.</title>
        <authorList>
            <person name="Yoshida K."/>
            <person name="Sommer R.J."/>
        </authorList>
    </citation>
    <scope>NUCLEOTIDE SEQUENCE [LARGE SCALE GENOMIC DNA]</scope>
    <source>
        <strain evidence="2">RS5460</strain>
    </source>
</reference>
<dbReference type="Proteomes" id="UP001328107">
    <property type="component" value="Unassembled WGS sequence"/>
</dbReference>
<dbReference type="EMBL" id="BTRK01000007">
    <property type="protein sequence ID" value="GMR63128.1"/>
    <property type="molecule type" value="Genomic_DNA"/>
</dbReference>
<dbReference type="SUPFAM" id="SSF74650">
    <property type="entry name" value="Galactose mutarotase-like"/>
    <property type="match status" value="1"/>
</dbReference>
<dbReference type="GO" id="GO:0004558">
    <property type="term" value="F:alpha-1,4-glucosidase activity"/>
    <property type="evidence" value="ECO:0007669"/>
    <property type="project" value="TreeGrafter"/>
</dbReference>
<comment type="caution">
    <text evidence="1">The sequence shown here is derived from an EMBL/GenBank/DDBJ whole genome shotgun (WGS) entry which is preliminary data.</text>
</comment>
<gene>
    <name evidence="1" type="ORF">PMAYCL1PPCAC_33323</name>
</gene>
<name>A0AAN5DH07_9BILA</name>
<proteinExistence type="predicted"/>
<organism evidence="1 2">
    <name type="scientific">Pristionchus mayeri</name>
    <dbReference type="NCBI Taxonomy" id="1317129"/>
    <lineage>
        <taxon>Eukaryota</taxon>
        <taxon>Metazoa</taxon>
        <taxon>Ecdysozoa</taxon>
        <taxon>Nematoda</taxon>
        <taxon>Chromadorea</taxon>
        <taxon>Rhabditida</taxon>
        <taxon>Rhabditina</taxon>
        <taxon>Diplogasteromorpha</taxon>
        <taxon>Diplogasteroidea</taxon>
        <taxon>Neodiplogasteridae</taxon>
        <taxon>Pristionchus</taxon>
    </lineage>
</organism>